<gene>
    <name evidence="8" type="ORF">H8702_12940</name>
</gene>
<evidence type="ECO:0000256" key="2">
    <source>
        <dbReference type="ARBA" id="ARBA00006143"/>
    </source>
</evidence>
<evidence type="ECO:0000256" key="4">
    <source>
        <dbReference type="ARBA" id="ARBA00022989"/>
    </source>
</evidence>
<dbReference type="RefSeq" id="WP_187536845.1">
    <property type="nucleotide sequence ID" value="NZ_JACRTL010000009.1"/>
</dbReference>
<feature type="transmembrane region" description="Helical" evidence="6">
    <location>
        <begin position="190"/>
        <end position="212"/>
    </location>
</feature>
<dbReference type="AlphaFoldDB" id="A0A8J6U189"/>
<keyword evidence="9" id="KW-1185">Reference proteome</keyword>
<evidence type="ECO:0000313" key="8">
    <source>
        <dbReference type="EMBL" id="MBC8611997.1"/>
    </source>
</evidence>
<dbReference type="InterPro" id="IPR003834">
    <property type="entry name" value="Cyt_c_assmbl_TM_dom"/>
</dbReference>
<name>A0A8J6U189_9FIRM</name>
<feature type="transmembrane region" description="Helical" evidence="6">
    <location>
        <begin position="44"/>
        <end position="70"/>
    </location>
</feature>
<accession>A0A8J6U189</accession>
<dbReference type="PANTHER" id="PTHR31272">
    <property type="entry name" value="CYTOCHROME C-TYPE BIOGENESIS PROTEIN HI_1454-RELATED"/>
    <property type="match status" value="1"/>
</dbReference>
<keyword evidence="5 6" id="KW-0472">Membrane</keyword>
<comment type="similarity">
    <text evidence="2">Belongs to the DsbD family.</text>
</comment>
<comment type="caution">
    <text evidence="8">The sequence shown here is derived from an EMBL/GenBank/DDBJ whole genome shotgun (WGS) entry which is preliminary data.</text>
</comment>
<feature type="transmembrane region" description="Helical" evidence="6">
    <location>
        <begin position="119"/>
        <end position="143"/>
    </location>
</feature>
<dbReference type="GO" id="GO:0017004">
    <property type="term" value="P:cytochrome complex assembly"/>
    <property type="evidence" value="ECO:0007669"/>
    <property type="project" value="InterPro"/>
</dbReference>
<evidence type="ECO:0000256" key="6">
    <source>
        <dbReference type="SAM" id="Phobius"/>
    </source>
</evidence>
<evidence type="ECO:0000256" key="1">
    <source>
        <dbReference type="ARBA" id="ARBA00004141"/>
    </source>
</evidence>
<feature type="transmembrane region" description="Helical" evidence="6">
    <location>
        <begin position="155"/>
        <end position="178"/>
    </location>
</feature>
<evidence type="ECO:0000259" key="7">
    <source>
        <dbReference type="Pfam" id="PF02683"/>
    </source>
</evidence>
<dbReference type="Pfam" id="PF02683">
    <property type="entry name" value="DsbD_TM"/>
    <property type="match status" value="1"/>
</dbReference>
<sequence length="220" mass="24014">MQYVISFLEGIITFISPCLLPMLPIYISYFAGGGERRMKKTVTGALGFVLGFTLVFMAMGALAGTIGGFLREYQTAVNIISGFIVICFGLNFLGVFRLNLFKGINHKMDTRDMGFFSTLLFGMVFSIGWTPCVGAFLGSALMLASQQGHVLEGTFMLLTYSLGLGIPFVLSAVLIDYLKSAFHWIKRHYQVINMISGGLLVIIGVFMATGLLGRLLSLLS</sequence>
<keyword evidence="4 6" id="KW-1133">Transmembrane helix</keyword>
<dbReference type="PANTHER" id="PTHR31272:SF4">
    <property type="entry name" value="CYTOCHROME C-TYPE BIOGENESIS PROTEIN HI_1454-RELATED"/>
    <property type="match status" value="1"/>
</dbReference>
<dbReference type="InterPro" id="IPR051790">
    <property type="entry name" value="Cytochrome_c-biogenesis_DsbD"/>
</dbReference>
<reference evidence="8" key="1">
    <citation type="submission" date="2020-08" db="EMBL/GenBank/DDBJ databases">
        <title>Genome public.</title>
        <authorList>
            <person name="Liu C."/>
            <person name="Sun Q."/>
        </authorList>
    </citation>
    <scope>NUCLEOTIDE SEQUENCE</scope>
    <source>
        <strain evidence="8">NSJ-15</strain>
    </source>
</reference>
<feature type="transmembrane region" description="Helical" evidence="6">
    <location>
        <begin position="12"/>
        <end position="32"/>
    </location>
</feature>
<proteinExistence type="inferred from homology"/>
<evidence type="ECO:0000313" key="9">
    <source>
        <dbReference type="Proteomes" id="UP000632659"/>
    </source>
</evidence>
<comment type="subcellular location">
    <subcellularLocation>
        <location evidence="1">Membrane</location>
        <topology evidence="1">Multi-pass membrane protein</topology>
    </subcellularLocation>
</comment>
<keyword evidence="3 6" id="KW-0812">Transmembrane</keyword>
<dbReference type="GO" id="GO:0016020">
    <property type="term" value="C:membrane"/>
    <property type="evidence" value="ECO:0007669"/>
    <property type="project" value="UniProtKB-SubCell"/>
</dbReference>
<feature type="transmembrane region" description="Helical" evidence="6">
    <location>
        <begin position="76"/>
        <end position="98"/>
    </location>
</feature>
<evidence type="ECO:0000256" key="5">
    <source>
        <dbReference type="ARBA" id="ARBA00023136"/>
    </source>
</evidence>
<feature type="domain" description="Cytochrome C biogenesis protein transmembrane" evidence="7">
    <location>
        <begin position="4"/>
        <end position="194"/>
    </location>
</feature>
<dbReference type="EMBL" id="JACRTL010000009">
    <property type="protein sequence ID" value="MBC8611997.1"/>
    <property type="molecule type" value="Genomic_DNA"/>
</dbReference>
<dbReference type="Proteomes" id="UP000632659">
    <property type="component" value="Unassembled WGS sequence"/>
</dbReference>
<evidence type="ECO:0000256" key="3">
    <source>
        <dbReference type="ARBA" id="ARBA00022692"/>
    </source>
</evidence>
<organism evidence="8 9">
    <name type="scientific">Massiliimalia timonensis</name>
    <dbReference type="NCBI Taxonomy" id="1987501"/>
    <lineage>
        <taxon>Bacteria</taxon>
        <taxon>Bacillati</taxon>
        <taxon>Bacillota</taxon>
        <taxon>Clostridia</taxon>
        <taxon>Eubacteriales</taxon>
        <taxon>Oscillospiraceae</taxon>
        <taxon>Massiliimalia</taxon>
    </lineage>
</organism>
<protein>
    <submittedName>
        <fullName evidence="8">Cytochrome c biogenesis protein CcdA</fullName>
    </submittedName>
</protein>